<keyword evidence="3" id="KW-1185">Reference proteome</keyword>
<protein>
    <recommendedName>
        <fullName evidence="4">DUF4154 domain-containing protein</fullName>
    </recommendedName>
</protein>
<feature type="signal peptide" evidence="1">
    <location>
        <begin position="1"/>
        <end position="23"/>
    </location>
</feature>
<dbReference type="EMBL" id="FNPK01000020">
    <property type="protein sequence ID" value="SDY67982.1"/>
    <property type="molecule type" value="Genomic_DNA"/>
</dbReference>
<dbReference type="Pfam" id="PF13689">
    <property type="entry name" value="DUF4154"/>
    <property type="match status" value="1"/>
</dbReference>
<feature type="chain" id="PRO_5011759529" description="DUF4154 domain-containing protein" evidence="1">
    <location>
        <begin position="24"/>
        <end position="168"/>
    </location>
</feature>
<accession>A0A1H3LU79</accession>
<keyword evidence="1" id="KW-0732">Signal</keyword>
<sequence length="168" mass="18731">MPSLKQKIILFLLALSYISPSYAAPHQNNGIAATTFSILSYSKLSTPSNICIISNEALATQFKIHNQQNNLQYQIYSINTNELASTSCQAIIFSSLTAQEEQHLLNTAVRYPTLSISTNNLNCEIGSAFCLYKKNKYLSFKINLESLSQSKVHIDPRVLLLAKPSEQQ</sequence>
<dbReference type="AlphaFoldDB" id="A0A1H3LU79"/>
<gene>
    <name evidence="2" type="ORF">SAMN05421643_12052</name>
</gene>
<evidence type="ECO:0000313" key="2">
    <source>
        <dbReference type="EMBL" id="SDY67982.1"/>
    </source>
</evidence>
<evidence type="ECO:0000256" key="1">
    <source>
        <dbReference type="SAM" id="SignalP"/>
    </source>
</evidence>
<reference evidence="3" key="1">
    <citation type="submission" date="2016-10" db="EMBL/GenBank/DDBJ databases">
        <authorList>
            <person name="Varghese N."/>
            <person name="Submissions S."/>
        </authorList>
    </citation>
    <scope>NUCLEOTIDE SEQUENCE [LARGE SCALE GENOMIC DNA]</scope>
    <source>
        <strain evidence="3">ANC 5109</strain>
    </source>
</reference>
<dbReference type="RefSeq" id="WP_092691774.1">
    <property type="nucleotide sequence ID" value="NZ_FNPK01000020.1"/>
</dbReference>
<dbReference type="Proteomes" id="UP000199035">
    <property type="component" value="Unassembled WGS sequence"/>
</dbReference>
<dbReference type="InterPro" id="IPR025293">
    <property type="entry name" value="YfiR/HmsC-like"/>
</dbReference>
<name>A0A1H3LU79_9GAMM</name>
<evidence type="ECO:0000313" key="3">
    <source>
        <dbReference type="Proteomes" id="UP000199035"/>
    </source>
</evidence>
<evidence type="ECO:0008006" key="4">
    <source>
        <dbReference type="Google" id="ProtNLM"/>
    </source>
</evidence>
<organism evidence="2 3">
    <name type="scientific">Acinetobacter kyonggiensis</name>
    <dbReference type="NCBI Taxonomy" id="595670"/>
    <lineage>
        <taxon>Bacteria</taxon>
        <taxon>Pseudomonadati</taxon>
        <taxon>Pseudomonadota</taxon>
        <taxon>Gammaproteobacteria</taxon>
        <taxon>Moraxellales</taxon>
        <taxon>Moraxellaceae</taxon>
        <taxon>Acinetobacter</taxon>
    </lineage>
</organism>
<proteinExistence type="predicted"/>
<dbReference type="STRING" id="595670.SAMN05421643_12052"/>